<dbReference type="InterPro" id="IPR038792">
    <property type="entry name" value="CFAP97D1/2"/>
</dbReference>
<dbReference type="InterPro" id="IPR029488">
    <property type="entry name" value="Hmw/CFAP97"/>
</dbReference>
<dbReference type="AlphaFoldDB" id="A0A8S3YHZ2"/>
<name>A0A8S3YHZ2_9EUPU</name>
<evidence type="ECO:0000256" key="1">
    <source>
        <dbReference type="ARBA" id="ARBA00008315"/>
    </source>
</evidence>
<evidence type="ECO:0000313" key="3">
    <source>
        <dbReference type="EMBL" id="CAG5116833.1"/>
    </source>
</evidence>
<sequence>MHRSYYPILPSQNKFLQKRWDDKYYSEHVKKVRDAAPVVDTRPPATFLHLHLRLKKLQLEEERLSTIERDNRLLLEKMSYIMRTRGRVDNRNNYMNKSLNLEKRKRELLRVTKENQLILYRINMRKPEYNHQKWQLEWEKNQKFMDNISAYPVDWWIKEKKTPRSGKSGRKSAHETQEDKTKKETKQKDENAEKEVEEQKTNIKTEQETEKDTRQKDEKKKKKKKEASKIKDEVKVKEQLQVPVEDDARVDEK</sequence>
<accession>A0A8S3YHZ2</accession>
<feature type="compositionally biased region" description="Basic and acidic residues" evidence="2">
    <location>
        <begin position="227"/>
        <end position="238"/>
    </location>
</feature>
<evidence type="ECO:0000313" key="4">
    <source>
        <dbReference type="Proteomes" id="UP000678393"/>
    </source>
</evidence>
<organism evidence="3 4">
    <name type="scientific">Candidula unifasciata</name>
    <dbReference type="NCBI Taxonomy" id="100452"/>
    <lineage>
        <taxon>Eukaryota</taxon>
        <taxon>Metazoa</taxon>
        <taxon>Spiralia</taxon>
        <taxon>Lophotrochozoa</taxon>
        <taxon>Mollusca</taxon>
        <taxon>Gastropoda</taxon>
        <taxon>Heterobranchia</taxon>
        <taxon>Euthyneura</taxon>
        <taxon>Panpulmonata</taxon>
        <taxon>Eupulmonata</taxon>
        <taxon>Stylommatophora</taxon>
        <taxon>Helicina</taxon>
        <taxon>Helicoidea</taxon>
        <taxon>Geomitridae</taxon>
        <taxon>Candidula</taxon>
    </lineage>
</organism>
<gene>
    <name evidence="3" type="ORF">CUNI_LOCUS2391</name>
</gene>
<evidence type="ECO:0008006" key="5">
    <source>
        <dbReference type="Google" id="ProtNLM"/>
    </source>
</evidence>
<dbReference type="OrthoDB" id="2163395at2759"/>
<reference evidence="3" key="1">
    <citation type="submission" date="2021-04" db="EMBL/GenBank/DDBJ databases">
        <authorList>
            <consortium name="Molecular Ecology Group"/>
        </authorList>
    </citation>
    <scope>NUCLEOTIDE SEQUENCE</scope>
</reference>
<protein>
    <recommendedName>
        <fullName evidence="5">Cilia- and flagella-associated protein 97</fullName>
    </recommendedName>
</protein>
<dbReference type="PANTHER" id="PTHR33768:SF3">
    <property type="entry name" value="MIP11318P"/>
    <property type="match status" value="1"/>
</dbReference>
<dbReference type="PANTHER" id="PTHR33768">
    <property type="entry name" value="MIP11318P"/>
    <property type="match status" value="1"/>
</dbReference>
<dbReference type="Proteomes" id="UP000678393">
    <property type="component" value="Unassembled WGS sequence"/>
</dbReference>
<proteinExistence type="inferred from homology"/>
<dbReference type="Pfam" id="PF13879">
    <property type="entry name" value="Hmw_CFAP97"/>
    <property type="match status" value="1"/>
</dbReference>
<keyword evidence="4" id="KW-1185">Reference proteome</keyword>
<feature type="compositionally biased region" description="Basic and acidic residues" evidence="2">
    <location>
        <begin position="172"/>
        <end position="218"/>
    </location>
</feature>
<evidence type="ECO:0000256" key="2">
    <source>
        <dbReference type="SAM" id="MobiDB-lite"/>
    </source>
</evidence>
<comment type="caution">
    <text evidence="3">The sequence shown here is derived from an EMBL/GenBank/DDBJ whole genome shotgun (WGS) entry which is preliminary data.</text>
</comment>
<comment type="similarity">
    <text evidence="1">Belongs to the CFAP97 family.</text>
</comment>
<dbReference type="EMBL" id="CAJHNH020000309">
    <property type="protein sequence ID" value="CAG5116833.1"/>
    <property type="molecule type" value="Genomic_DNA"/>
</dbReference>
<feature type="region of interest" description="Disordered" evidence="2">
    <location>
        <begin position="161"/>
        <end position="253"/>
    </location>
</feature>